<dbReference type="Proteomes" id="UP001162480">
    <property type="component" value="Chromosome 28"/>
</dbReference>
<name>A0AA36FKJ5_OCTVU</name>
<accession>A0AA36FKJ5</accession>
<protein>
    <submittedName>
        <fullName evidence="1">Uncharacterized protein</fullName>
    </submittedName>
</protein>
<evidence type="ECO:0000313" key="2">
    <source>
        <dbReference type="Proteomes" id="UP001162480"/>
    </source>
</evidence>
<reference evidence="1" key="1">
    <citation type="submission" date="2023-08" db="EMBL/GenBank/DDBJ databases">
        <authorList>
            <person name="Alioto T."/>
            <person name="Alioto T."/>
            <person name="Gomez Garrido J."/>
        </authorList>
    </citation>
    <scope>NUCLEOTIDE SEQUENCE</scope>
</reference>
<keyword evidence="2" id="KW-1185">Reference proteome</keyword>
<sequence>MVTVPNRREIFQLKQQDLMERKVWQSGVPYSMIWRKVGNIYWCVHNELIECHCIKIDGDQVSILESISLLKFDSGLQFPSFTSQRNNEIFSNELINRLKDSGGEGRRGKSGEIVCKGRLKVRCGNYVAESMSGIDEISVRRLPYRTAMVPLSIPTLDEPVNYDYKRDNNSKLIKLDGDVSVLVFRDTATVITTRTGDILQHKQLRQQPQDICWWTNDCFILAFGEQLMFFNRDLSPLGTISTLKYYNRIYRNNDKQLVCGGHYIKDRMKRKMYNYYVDVVDVDYWTGKYNREVCSGVRERVEVEEIEMLDIIVTSDHDIVVMKIEKERWRKDGHYVVCWYREHLVRSIKLPTDLYYYMYRPYLTTHGDHVYITDKYNNIYQIPGDTEQQTSEDIEQYLLLTCDDNEVYKVIGFDISGDSFVVFGIIPGRQSFAFFHYDT</sequence>
<dbReference type="EMBL" id="OX597841">
    <property type="protein sequence ID" value="CAI9742476.1"/>
    <property type="molecule type" value="Genomic_DNA"/>
</dbReference>
<gene>
    <name evidence="1" type="ORF">OCTVUL_1B027902</name>
</gene>
<evidence type="ECO:0000313" key="1">
    <source>
        <dbReference type="EMBL" id="CAI9742476.1"/>
    </source>
</evidence>
<organism evidence="1 2">
    <name type="scientific">Octopus vulgaris</name>
    <name type="common">Common octopus</name>
    <dbReference type="NCBI Taxonomy" id="6645"/>
    <lineage>
        <taxon>Eukaryota</taxon>
        <taxon>Metazoa</taxon>
        <taxon>Spiralia</taxon>
        <taxon>Lophotrochozoa</taxon>
        <taxon>Mollusca</taxon>
        <taxon>Cephalopoda</taxon>
        <taxon>Coleoidea</taxon>
        <taxon>Octopodiformes</taxon>
        <taxon>Octopoda</taxon>
        <taxon>Incirrata</taxon>
        <taxon>Octopodidae</taxon>
        <taxon>Octopus</taxon>
    </lineage>
</organism>
<proteinExistence type="predicted"/>
<dbReference type="AlphaFoldDB" id="A0AA36FKJ5"/>